<name>A0A395J0W4_9HELO</name>
<keyword evidence="2" id="KW-1185">Reference proteome</keyword>
<reference evidence="1 2" key="1">
    <citation type="submission" date="2018-06" db="EMBL/GenBank/DDBJ databases">
        <title>Genome Sequence of the Brown Rot Fungal Pathogen Monilinia fructigena.</title>
        <authorList>
            <person name="Landi L."/>
            <person name="De Miccolis Angelini R.M."/>
            <person name="Pollastro S."/>
            <person name="Abate D."/>
            <person name="Faretra F."/>
            <person name="Romanazzi G."/>
        </authorList>
    </citation>
    <scope>NUCLEOTIDE SEQUENCE [LARGE SCALE GENOMIC DNA]</scope>
    <source>
        <strain evidence="1 2">Mfrg269</strain>
    </source>
</reference>
<evidence type="ECO:0000313" key="1">
    <source>
        <dbReference type="EMBL" id="RAL66132.1"/>
    </source>
</evidence>
<dbReference type="AlphaFoldDB" id="A0A395J0W4"/>
<gene>
    <name evidence="1" type="ORF">DID88_005804</name>
</gene>
<accession>A0A395J0W4</accession>
<dbReference type="EMBL" id="QKRW01000007">
    <property type="protein sequence ID" value="RAL66132.1"/>
    <property type="molecule type" value="Genomic_DNA"/>
</dbReference>
<evidence type="ECO:0000313" key="2">
    <source>
        <dbReference type="Proteomes" id="UP000249056"/>
    </source>
</evidence>
<organism evidence="1 2">
    <name type="scientific">Monilinia fructigena</name>
    <dbReference type="NCBI Taxonomy" id="38457"/>
    <lineage>
        <taxon>Eukaryota</taxon>
        <taxon>Fungi</taxon>
        <taxon>Dikarya</taxon>
        <taxon>Ascomycota</taxon>
        <taxon>Pezizomycotina</taxon>
        <taxon>Leotiomycetes</taxon>
        <taxon>Helotiales</taxon>
        <taxon>Sclerotiniaceae</taxon>
        <taxon>Monilinia</taxon>
    </lineage>
</organism>
<proteinExistence type="predicted"/>
<comment type="caution">
    <text evidence="1">The sequence shown here is derived from an EMBL/GenBank/DDBJ whole genome shotgun (WGS) entry which is preliminary data.</text>
</comment>
<protein>
    <submittedName>
        <fullName evidence="1">Uncharacterized protein</fullName>
    </submittedName>
</protein>
<dbReference type="Proteomes" id="UP000249056">
    <property type="component" value="Unassembled WGS sequence"/>
</dbReference>
<sequence length="68" mass="7331">MESPDNSTYLESPMEGDDVAYPCKGCGGDVSVPVPSTRGVYESATKVIFLHRSSRREKPSNLLAIDGI</sequence>